<dbReference type="SUPFAM" id="SSF101116">
    <property type="entry name" value="Flagellar export chaperone FliS"/>
    <property type="match status" value="1"/>
</dbReference>
<comment type="subcellular location">
    <subcellularLocation>
        <location evidence="1">Cytoplasm</location>
        <location evidence="1">Cytosol</location>
    </subcellularLocation>
</comment>
<dbReference type="PANTHER" id="PTHR34773">
    <property type="entry name" value="FLAGELLAR SECRETION CHAPERONE FLIS"/>
    <property type="match status" value="1"/>
</dbReference>
<keyword evidence="6" id="KW-0282">Flagellum</keyword>
<evidence type="ECO:0000313" key="6">
    <source>
        <dbReference type="EMBL" id="SFV74885.1"/>
    </source>
</evidence>
<keyword evidence="6" id="KW-0966">Cell projection</keyword>
<protein>
    <submittedName>
        <fullName evidence="6">Flagellar biosynthesis protein FliS</fullName>
    </submittedName>
</protein>
<keyword evidence="4" id="KW-1005">Bacterial flagellum biogenesis</keyword>
<evidence type="ECO:0000256" key="5">
    <source>
        <dbReference type="ARBA" id="ARBA00023186"/>
    </source>
</evidence>
<evidence type="ECO:0000256" key="3">
    <source>
        <dbReference type="ARBA" id="ARBA00022490"/>
    </source>
</evidence>
<name>A0A1W1D2L3_9ZZZZ</name>
<comment type="similarity">
    <text evidence="2">Belongs to the FliS family.</text>
</comment>
<dbReference type="CDD" id="cd16098">
    <property type="entry name" value="FliS"/>
    <property type="match status" value="1"/>
</dbReference>
<dbReference type="EMBL" id="FPHP01000008">
    <property type="protein sequence ID" value="SFV74885.1"/>
    <property type="molecule type" value="Genomic_DNA"/>
</dbReference>
<proteinExistence type="inferred from homology"/>
<sequence length="117" mass="14033">MIDTVQDIHMPHDRQYNVETESSDKLIKMLYDGVIRFNLQAKRAIKEKDIEKKVYWVNRSIAIITELIGMLDYTNENAYYLSGLYNYQMQLLFDVVKENNIKKLDECTNVFRYLMEH</sequence>
<dbReference type="GO" id="GO:0071973">
    <property type="term" value="P:bacterial-type flagellum-dependent cell motility"/>
    <property type="evidence" value="ECO:0007669"/>
    <property type="project" value="TreeGrafter"/>
</dbReference>
<dbReference type="GO" id="GO:0005829">
    <property type="term" value="C:cytosol"/>
    <property type="evidence" value="ECO:0007669"/>
    <property type="project" value="UniProtKB-SubCell"/>
</dbReference>
<dbReference type="PANTHER" id="PTHR34773:SF1">
    <property type="entry name" value="FLAGELLAR SECRETION CHAPERONE FLIS"/>
    <property type="match status" value="1"/>
</dbReference>
<dbReference type="Gene3D" id="1.20.120.340">
    <property type="entry name" value="Flagellar protein FliS"/>
    <property type="match status" value="1"/>
</dbReference>
<reference evidence="6" key="1">
    <citation type="submission" date="2016-10" db="EMBL/GenBank/DDBJ databases">
        <authorList>
            <person name="de Groot N.N."/>
        </authorList>
    </citation>
    <scope>NUCLEOTIDE SEQUENCE</scope>
</reference>
<dbReference type="NCBIfam" id="TIGR00208">
    <property type="entry name" value="fliS"/>
    <property type="match status" value="1"/>
</dbReference>
<keyword evidence="3" id="KW-0963">Cytoplasm</keyword>
<keyword evidence="6" id="KW-0969">Cilium</keyword>
<keyword evidence="5" id="KW-0143">Chaperone</keyword>
<dbReference type="InterPro" id="IPR003713">
    <property type="entry name" value="FliS"/>
</dbReference>
<gene>
    <name evidence="6" type="ORF">MNB_SM-3-614</name>
</gene>
<accession>A0A1W1D2L3</accession>
<evidence type="ECO:0000256" key="1">
    <source>
        <dbReference type="ARBA" id="ARBA00004514"/>
    </source>
</evidence>
<dbReference type="Pfam" id="PF02561">
    <property type="entry name" value="FliS"/>
    <property type="match status" value="1"/>
</dbReference>
<dbReference type="AlphaFoldDB" id="A0A1W1D2L3"/>
<dbReference type="GO" id="GO:0044780">
    <property type="term" value="P:bacterial-type flagellum assembly"/>
    <property type="evidence" value="ECO:0007669"/>
    <property type="project" value="InterPro"/>
</dbReference>
<evidence type="ECO:0000256" key="2">
    <source>
        <dbReference type="ARBA" id="ARBA00008787"/>
    </source>
</evidence>
<dbReference type="InterPro" id="IPR036584">
    <property type="entry name" value="FliS_sf"/>
</dbReference>
<organism evidence="6">
    <name type="scientific">hydrothermal vent metagenome</name>
    <dbReference type="NCBI Taxonomy" id="652676"/>
    <lineage>
        <taxon>unclassified sequences</taxon>
        <taxon>metagenomes</taxon>
        <taxon>ecological metagenomes</taxon>
    </lineage>
</organism>
<evidence type="ECO:0000256" key="4">
    <source>
        <dbReference type="ARBA" id="ARBA00022795"/>
    </source>
</evidence>